<accession>A0A9P8T6W5</accession>
<keyword evidence="8" id="KW-1185">Reference proteome</keyword>
<feature type="domain" description="Zn(2)-C6 fungal-type" evidence="6">
    <location>
        <begin position="6"/>
        <end position="39"/>
    </location>
</feature>
<reference evidence="7" key="2">
    <citation type="submission" date="2021-01" db="EMBL/GenBank/DDBJ databases">
        <authorList>
            <person name="Schikora-Tamarit M.A."/>
        </authorList>
    </citation>
    <scope>NUCLEOTIDE SEQUENCE</scope>
    <source>
        <strain evidence="7">CBS6075</strain>
    </source>
</reference>
<keyword evidence="2" id="KW-0479">Metal-binding</keyword>
<evidence type="ECO:0000256" key="3">
    <source>
        <dbReference type="ARBA" id="ARBA00023015"/>
    </source>
</evidence>
<dbReference type="GeneID" id="70235136"/>
<evidence type="ECO:0000259" key="6">
    <source>
        <dbReference type="PROSITE" id="PS50048"/>
    </source>
</evidence>
<dbReference type="RefSeq" id="XP_046062332.1">
    <property type="nucleotide sequence ID" value="XM_046204119.1"/>
</dbReference>
<dbReference type="EMBL" id="JAEUBE010000183">
    <property type="protein sequence ID" value="KAH3667520.1"/>
    <property type="molecule type" value="Genomic_DNA"/>
</dbReference>
<comment type="caution">
    <text evidence="7">The sequence shown here is derived from an EMBL/GenBank/DDBJ whole genome shotgun (WGS) entry which is preliminary data.</text>
</comment>
<comment type="subcellular location">
    <subcellularLocation>
        <location evidence="1">Nucleus</location>
    </subcellularLocation>
</comment>
<dbReference type="PANTHER" id="PTHR47338:SF5">
    <property type="entry name" value="ZN(II)2CYS6 TRANSCRIPTION FACTOR (EUROFUNG)"/>
    <property type="match status" value="1"/>
</dbReference>
<evidence type="ECO:0000256" key="1">
    <source>
        <dbReference type="ARBA" id="ARBA00004123"/>
    </source>
</evidence>
<dbReference type="Gene3D" id="4.10.240.10">
    <property type="entry name" value="Zn(2)-C6 fungal-type DNA-binding domain"/>
    <property type="match status" value="1"/>
</dbReference>
<dbReference type="AlphaFoldDB" id="A0A9P8T6W5"/>
<dbReference type="Pfam" id="PF00172">
    <property type="entry name" value="Zn_clus"/>
    <property type="match status" value="1"/>
</dbReference>
<dbReference type="GO" id="GO:0008270">
    <property type="term" value="F:zinc ion binding"/>
    <property type="evidence" value="ECO:0007669"/>
    <property type="project" value="InterPro"/>
</dbReference>
<dbReference type="Proteomes" id="UP000769157">
    <property type="component" value="Unassembled WGS sequence"/>
</dbReference>
<dbReference type="SUPFAM" id="SSF57701">
    <property type="entry name" value="Zn2/Cys6 DNA-binding domain"/>
    <property type="match status" value="1"/>
</dbReference>
<gene>
    <name evidence="7" type="ORF">OGAPHI_003169</name>
</gene>
<dbReference type="InterPro" id="IPR001138">
    <property type="entry name" value="Zn2Cys6_DnaBD"/>
</dbReference>
<evidence type="ECO:0000256" key="4">
    <source>
        <dbReference type="ARBA" id="ARBA00023163"/>
    </source>
</evidence>
<name>A0A9P8T6W5_9ASCO</name>
<keyword evidence="4" id="KW-0804">Transcription</keyword>
<dbReference type="PROSITE" id="PS50048">
    <property type="entry name" value="ZN2_CY6_FUNGAL_2"/>
    <property type="match status" value="1"/>
</dbReference>
<keyword evidence="3" id="KW-0805">Transcription regulation</keyword>
<sequence>MRVSIACEACRHKKIKCVHEGKPPCQACKIRGLGVDCQLFSTQEFRKFKRGNSVLARLESGNLEISGDIVKSCIQCVARHYPELVFLSFPNNIDLVSVIDQVVALGLCALSAPFIKESLDSSPTEILNCFETKLMEKIDDKHSIDYLSLLQASIVWLLLNWQTGKSTKGYLFGGFADRVYIMLTKQKTEHSNLFEQEFYVRTLWAYQLTCLSLREGSSAESKSRLFKFRLPISNQDILFRQAGTEQTLDKVVIGKTTNLFSLFVYGTHIWTDCCTWVFKGGRNSDKTPPWNPNSEWSRLKNRIEQFESQLGPKMKYSPENLEAHYALGQGSIFFYMHLGLYTSKILICRNYFPFVPLDHNGPKGPFPMLPELKNAPEGWWSSNAHTVFESSRVVSMLFQGLDIHNLCPCNSFSGFCALTAASMLIYIYNFPSYDPLFHQAEVYYNNCEAFLQYYEQHWELGKYYHDFLKQTTKMLQAASTNKITVSSISAFENMKDELLDVANVAAPLPKADRLQIENLIDSPRSPRTPKTPSEECEWPGLNMAWAFDWSNLGTFTFNEYMN</sequence>
<evidence type="ECO:0000313" key="7">
    <source>
        <dbReference type="EMBL" id="KAH3667520.1"/>
    </source>
</evidence>
<dbReference type="GO" id="GO:0000981">
    <property type="term" value="F:DNA-binding transcription factor activity, RNA polymerase II-specific"/>
    <property type="evidence" value="ECO:0007669"/>
    <property type="project" value="InterPro"/>
</dbReference>
<dbReference type="OrthoDB" id="39175at2759"/>
<dbReference type="InterPro" id="IPR036864">
    <property type="entry name" value="Zn2-C6_fun-type_DNA-bd_sf"/>
</dbReference>
<dbReference type="CDD" id="cd12148">
    <property type="entry name" value="fungal_TF_MHR"/>
    <property type="match status" value="1"/>
</dbReference>
<reference evidence="7" key="1">
    <citation type="journal article" date="2021" name="Open Biol.">
        <title>Shared evolutionary footprints suggest mitochondrial oxidative damage underlies multiple complex I losses in fungi.</title>
        <authorList>
            <person name="Schikora-Tamarit M.A."/>
            <person name="Marcet-Houben M."/>
            <person name="Nosek J."/>
            <person name="Gabaldon T."/>
        </authorList>
    </citation>
    <scope>NUCLEOTIDE SEQUENCE</scope>
    <source>
        <strain evidence="7">CBS6075</strain>
    </source>
</reference>
<protein>
    <recommendedName>
        <fullName evidence="6">Zn(2)-C6 fungal-type domain-containing protein</fullName>
    </recommendedName>
</protein>
<dbReference type="GO" id="GO:0005634">
    <property type="term" value="C:nucleus"/>
    <property type="evidence" value="ECO:0007669"/>
    <property type="project" value="UniProtKB-SubCell"/>
</dbReference>
<dbReference type="InterPro" id="IPR050815">
    <property type="entry name" value="TF_fung"/>
</dbReference>
<evidence type="ECO:0000256" key="5">
    <source>
        <dbReference type="ARBA" id="ARBA00023242"/>
    </source>
</evidence>
<proteinExistence type="predicted"/>
<keyword evidence="5" id="KW-0539">Nucleus</keyword>
<dbReference type="PANTHER" id="PTHR47338">
    <property type="entry name" value="ZN(II)2CYS6 TRANSCRIPTION FACTOR (EUROFUNG)-RELATED"/>
    <property type="match status" value="1"/>
</dbReference>
<organism evidence="7 8">
    <name type="scientific">Ogataea philodendri</name>
    <dbReference type="NCBI Taxonomy" id="1378263"/>
    <lineage>
        <taxon>Eukaryota</taxon>
        <taxon>Fungi</taxon>
        <taxon>Dikarya</taxon>
        <taxon>Ascomycota</taxon>
        <taxon>Saccharomycotina</taxon>
        <taxon>Pichiomycetes</taxon>
        <taxon>Pichiales</taxon>
        <taxon>Pichiaceae</taxon>
        <taxon>Ogataea</taxon>
    </lineage>
</organism>
<evidence type="ECO:0000256" key="2">
    <source>
        <dbReference type="ARBA" id="ARBA00022723"/>
    </source>
</evidence>
<dbReference type="CDD" id="cd00067">
    <property type="entry name" value="GAL4"/>
    <property type="match status" value="1"/>
</dbReference>
<evidence type="ECO:0000313" key="8">
    <source>
        <dbReference type="Proteomes" id="UP000769157"/>
    </source>
</evidence>
<dbReference type="PROSITE" id="PS00463">
    <property type="entry name" value="ZN2_CY6_FUNGAL_1"/>
    <property type="match status" value="1"/>
</dbReference>